<gene>
    <name evidence="7" type="ORF">SAMN02745673_01803</name>
</gene>
<evidence type="ECO:0000256" key="5">
    <source>
        <dbReference type="ARBA" id="ARBA00023002"/>
    </source>
</evidence>
<sequence>MTTTTSSPNSPFPARAPAAAYDDLLARVLPQAREQRVWDPSDGPLPSLFVSHGAPFTLDDPQWLGDLFDWARSMPKPRAIVVVSAHWEQAPVAISGAAAGVPLYYDFSGFHPRYKTLPYATPDATDLARRLTGLLGPTPVHEFADRGLDHGAFIPLMAMYPAADVPVVQLSMPSLDPSALLGLGTRLRPLREEGILVLGSGFMTHSFTVFRRPELAAATAAFDEWAVDALSRGDADALIDYRTKAPDAAVAHPTADHFVPLLFTVGAADDPGSAVSAIDRMVMGNSIRSVQLT</sequence>
<proteinExistence type="inferred from homology"/>
<evidence type="ECO:0000256" key="2">
    <source>
        <dbReference type="ARBA" id="ARBA00007581"/>
    </source>
</evidence>
<dbReference type="AlphaFoldDB" id="A0A1T4PH38"/>
<dbReference type="GO" id="GO:0008198">
    <property type="term" value="F:ferrous iron binding"/>
    <property type="evidence" value="ECO:0007669"/>
    <property type="project" value="InterPro"/>
</dbReference>
<organism evidence="7 8">
    <name type="scientific">Marinactinospora thermotolerans DSM 45154</name>
    <dbReference type="NCBI Taxonomy" id="1122192"/>
    <lineage>
        <taxon>Bacteria</taxon>
        <taxon>Bacillati</taxon>
        <taxon>Actinomycetota</taxon>
        <taxon>Actinomycetes</taxon>
        <taxon>Streptosporangiales</taxon>
        <taxon>Nocardiopsidaceae</taxon>
        <taxon>Marinactinospora</taxon>
    </lineage>
</organism>
<dbReference type="STRING" id="1122192.SAMN02745673_01803"/>
<dbReference type="PANTHER" id="PTHR30096:SF0">
    <property type="entry name" value="4,5-DOPA DIOXYGENASE EXTRADIOL-LIKE PROTEIN"/>
    <property type="match status" value="1"/>
</dbReference>
<protein>
    <submittedName>
        <fullName evidence="7">Aromatic ring-opening dioxygenase, catalytic subunit, LigB family</fullName>
    </submittedName>
</protein>
<evidence type="ECO:0000256" key="4">
    <source>
        <dbReference type="ARBA" id="ARBA00022833"/>
    </source>
</evidence>
<keyword evidence="7" id="KW-0223">Dioxygenase</keyword>
<evidence type="ECO:0000256" key="3">
    <source>
        <dbReference type="ARBA" id="ARBA00022723"/>
    </source>
</evidence>
<reference evidence="7 8" key="1">
    <citation type="submission" date="2017-02" db="EMBL/GenBank/DDBJ databases">
        <authorList>
            <person name="Peterson S.W."/>
        </authorList>
    </citation>
    <scope>NUCLEOTIDE SEQUENCE [LARGE SCALE GENOMIC DNA]</scope>
    <source>
        <strain evidence="7 8">DSM 45154</strain>
    </source>
</reference>
<dbReference type="PIRSF" id="PIRSF006157">
    <property type="entry name" value="Doxgns_DODA"/>
    <property type="match status" value="1"/>
</dbReference>
<dbReference type="EMBL" id="FUWS01000004">
    <property type="protein sequence ID" value="SJZ90566.1"/>
    <property type="molecule type" value="Genomic_DNA"/>
</dbReference>
<keyword evidence="4" id="KW-0862">Zinc</keyword>
<accession>A0A1T4PH38</accession>
<evidence type="ECO:0000313" key="8">
    <source>
        <dbReference type="Proteomes" id="UP000190637"/>
    </source>
</evidence>
<keyword evidence="8" id="KW-1185">Reference proteome</keyword>
<evidence type="ECO:0000313" key="7">
    <source>
        <dbReference type="EMBL" id="SJZ90566.1"/>
    </source>
</evidence>
<dbReference type="GO" id="GO:0008270">
    <property type="term" value="F:zinc ion binding"/>
    <property type="evidence" value="ECO:0007669"/>
    <property type="project" value="InterPro"/>
</dbReference>
<dbReference type="InterPro" id="IPR014436">
    <property type="entry name" value="Extradiol_dOase_DODA"/>
</dbReference>
<evidence type="ECO:0000256" key="1">
    <source>
        <dbReference type="ARBA" id="ARBA00001947"/>
    </source>
</evidence>
<dbReference type="Pfam" id="PF02900">
    <property type="entry name" value="LigB"/>
    <property type="match status" value="1"/>
</dbReference>
<dbReference type="CDD" id="cd07363">
    <property type="entry name" value="45_DOPA_Dioxygenase"/>
    <property type="match status" value="1"/>
</dbReference>
<dbReference type="GO" id="GO:0016702">
    <property type="term" value="F:oxidoreductase activity, acting on single donors with incorporation of molecular oxygen, incorporation of two atoms of oxygen"/>
    <property type="evidence" value="ECO:0007669"/>
    <property type="project" value="UniProtKB-ARBA"/>
</dbReference>
<dbReference type="SUPFAM" id="SSF53213">
    <property type="entry name" value="LigB-like"/>
    <property type="match status" value="1"/>
</dbReference>
<dbReference type="PANTHER" id="PTHR30096">
    <property type="entry name" value="4,5-DOPA DIOXYGENASE EXTRADIOL-LIKE PROTEIN"/>
    <property type="match status" value="1"/>
</dbReference>
<dbReference type="RefSeq" id="WP_078761161.1">
    <property type="nucleotide sequence ID" value="NZ_FUWS01000004.1"/>
</dbReference>
<name>A0A1T4PH38_9ACTN</name>
<dbReference type="OrthoDB" id="9790889at2"/>
<dbReference type="InterPro" id="IPR004183">
    <property type="entry name" value="Xdiol_dOase_suB"/>
</dbReference>
<dbReference type="Proteomes" id="UP000190637">
    <property type="component" value="Unassembled WGS sequence"/>
</dbReference>
<comment type="similarity">
    <text evidence="2">Belongs to the DODA-type extradiol aromatic ring-opening dioxygenase family.</text>
</comment>
<keyword evidence="5" id="KW-0560">Oxidoreductase</keyword>
<comment type="cofactor">
    <cofactor evidence="1">
        <name>Zn(2+)</name>
        <dbReference type="ChEBI" id="CHEBI:29105"/>
    </cofactor>
</comment>
<evidence type="ECO:0000259" key="6">
    <source>
        <dbReference type="Pfam" id="PF02900"/>
    </source>
</evidence>
<keyword evidence="3" id="KW-0479">Metal-binding</keyword>
<dbReference type="Gene3D" id="3.40.830.10">
    <property type="entry name" value="LigB-like"/>
    <property type="match status" value="1"/>
</dbReference>
<feature type="domain" description="Extradiol ring-cleavage dioxygenase class III enzyme subunit B" evidence="6">
    <location>
        <begin position="69"/>
        <end position="270"/>
    </location>
</feature>